<reference evidence="3" key="1">
    <citation type="submission" date="2012-09" db="EMBL/GenBank/DDBJ databases">
        <authorList>
            <person name="Martin A.A."/>
        </authorList>
    </citation>
    <scope>NUCLEOTIDE SEQUENCE</scope>
</reference>
<evidence type="ECO:0000256" key="1">
    <source>
        <dbReference type="ARBA" id="ARBA00023157"/>
    </source>
</evidence>
<dbReference type="SUPFAM" id="SSF57277">
    <property type="entry name" value="Granulin repeat"/>
    <property type="match status" value="1"/>
</dbReference>
<evidence type="ECO:0000259" key="2">
    <source>
        <dbReference type="SMART" id="SM00277"/>
    </source>
</evidence>
<dbReference type="SMART" id="SM00277">
    <property type="entry name" value="GRAN"/>
    <property type="match status" value="1"/>
</dbReference>
<dbReference type="WBParaSite" id="ACAC_0000018301-mRNA-1">
    <property type="protein sequence ID" value="ACAC_0000018301-mRNA-1"/>
    <property type="gene ID" value="ACAC_0000018301"/>
</dbReference>
<sequence length="58" mass="6376">MQCDNYQTCCLFSDGQQGCCPFTAANCCPTRSSCCPAGFRCDEKGCLRMSKEAQNFSE</sequence>
<reference evidence="4" key="2">
    <citation type="submission" date="2017-02" db="UniProtKB">
        <authorList>
            <consortium name="WormBaseParasite"/>
        </authorList>
    </citation>
    <scope>IDENTIFICATION</scope>
</reference>
<keyword evidence="1" id="KW-1015">Disulfide bond</keyword>
<feature type="domain" description="Granulins" evidence="2">
    <location>
        <begin position="3"/>
        <end position="46"/>
    </location>
</feature>
<name>A0A0K0CT26_ANGCA</name>
<proteinExistence type="predicted"/>
<evidence type="ECO:0000313" key="3">
    <source>
        <dbReference type="Proteomes" id="UP000035642"/>
    </source>
</evidence>
<accession>A0A0K0CT26</accession>
<dbReference type="Gene3D" id="2.10.25.160">
    <property type="entry name" value="Granulin"/>
    <property type="match status" value="1"/>
</dbReference>
<dbReference type="Pfam" id="PF00396">
    <property type="entry name" value="Granulin"/>
    <property type="match status" value="1"/>
</dbReference>
<organism evidence="3 4">
    <name type="scientific">Angiostrongylus cantonensis</name>
    <name type="common">Rat lungworm</name>
    <dbReference type="NCBI Taxonomy" id="6313"/>
    <lineage>
        <taxon>Eukaryota</taxon>
        <taxon>Metazoa</taxon>
        <taxon>Ecdysozoa</taxon>
        <taxon>Nematoda</taxon>
        <taxon>Chromadorea</taxon>
        <taxon>Rhabditida</taxon>
        <taxon>Rhabditina</taxon>
        <taxon>Rhabditomorpha</taxon>
        <taxon>Strongyloidea</taxon>
        <taxon>Metastrongylidae</taxon>
        <taxon>Angiostrongylus</taxon>
    </lineage>
</organism>
<dbReference type="InterPro" id="IPR037277">
    <property type="entry name" value="Granulin_sf"/>
</dbReference>
<dbReference type="AlphaFoldDB" id="A0A0K0CT26"/>
<evidence type="ECO:0000313" key="4">
    <source>
        <dbReference type="WBParaSite" id="ACAC_0000018301-mRNA-1"/>
    </source>
</evidence>
<dbReference type="Proteomes" id="UP000035642">
    <property type="component" value="Unassembled WGS sequence"/>
</dbReference>
<dbReference type="InterPro" id="IPR000118">
    <property type="entry name" value="Granulin"/>
</dbReference>
<keyword evidence="3" id="KW-1185">Reference proteome</keyword>
<protein>
    <submittedName>
        <fullName evidence="4">GRANULINS domain-containing protein</fullName>
    </submittedName>
</protein>